<feature type="compositionally biased region" description="Polar residues" evidence="10">
    <location>
        <begin position="2114"/>
        <end position="2125"/>
    </location>
</feature>
<evidence type="ECO:0000313" key="14">
    <source>
        <dbReference type="Proteomes" id="UP001280121"/>
    </source>
</evidence>
<dbReference type="InterPro" id="IPR013581">
    <property type="entry name" value="PDR_assoc"/>
</dbReference>
<dbReference type="CDD" id="cd03233">
    <property type="entry name" value="ABCG_PDR_domain1"/>
    <property type="match status" value="1"/>
</dbReference>
<dbReference type="InterPro" id="IPR027417">
    <property type="entry name" value="P-loop_NTPase"/>
</dbReference>
<dbReference type="PROSITE" id="PS50893">
    <property type="entry name" value="ABC_TRANSPORTER_2"/>
    <property type="match status" value="3"/>
</dbReference>
<keyword evidence="4 11" id="KW-0812">Transmembrane</keyword>
<evidence type="ECO:0000256" key="11">
    <source>
        <dbReference type="SAM" id="Phobius"/>
    </source>
</evidence>
<keyword evidence="3" id="KW-0813">Transport</keyword>
<dbReference type="SUPFAM" id="SSF52540">
    <property type="entry name" value="P-loop containing nucleoside triphosphate hydrolases"/>
    <property type="match status" value="4"/>
</dbReference>
<feature type="transmembrane region" description="Helical" evidence="11">
    <location>
        <begin position="1917"/>
        <end position="1939"/>
    </location>
</feature>
<dbReference type="CDD" id="cd03232">
    <property type="entry name" value="ABCG_PDR_domain2"/>
    <property type="match status" value="2"/>
</dbReference>
<dbReference type="InterPro" id="IPR003593">
    <property type="entry name" value="AAA+_ATPase"/>
</dbReference>
<comment type="subcellular location">
    <subcellularLocation>
        <location evidence="1">Membrane</location>
        <topology evidence="1">Multi-pass membrane protein</topology>
    </subcellularLocation>
</comment>
<dbReference type="PANTHER" id="PTHR48040:SF20">
    <property type="entry name" value="PLEIOTROPIC DRUG RESISTANCE PROTEIN 1"/>
    <property type="match status" value="1"/>
</dbReference>
<dbReference type="FunFam" id="3.40.50.300:FF:000059">
    <property type="entry name" value="ABC transporter G family member 40"/>
    <property type="match status" value="2"/>
</dbReference>
<feature type="transmembrane region" description="Helical" evidence="11">
    <location>
        <begin position="392"/>
        <end position="411"/>
    </location>
</feature>
<feature type="compositionally biased region" description="Low complexity" evidence="10">
    <location>
        <begin position="583"/>
        <end position="596"/>
    </location>
</feature>
<feature type="transmembrane region" description="Helical" evidence="11">
    <location>
        <begin position="417"/>
        <end position="439"/>
    </location>
</feature>
<feature type="domain" description="ABC transporter" evidence="12">
    <location>
        <begin position="634"/>
        <end position="887"/>
    </location>
</feature>
<sequence>MDGGDRLHIASLSRWRNNSKEAFSRSSSWEEDDEEALKWAALEKLPTFDRLRKGILPSSCGGGGSEIDVSNLGFQERKNLIDRLVNVAEVDNDKFLLKLKNRIDRVGIELPKIEVRFEHLNVEAEAYVGSRALPTFLNFHINIIEGFLNYLHIIPSRKEQLKILNNVSGIIKPSRLTLLLGPPGSGKTTLLLALAGKLDSTLKVTGGVTFNGHYMHEFVPQRTAAYISQHDVHIGELTVRETLAFSARCQGVGSRYEMLAELSRREKAANIKPDIDMDVFMKLTIMALVSMSLFFRTNMHQDSLSDGNIYSGALFFTVISIMFNGFSELSMTIAKLSVFYKQRDLRFFPSWSYALPTWILKIPITFVEVAVWVLFTYYATGYDPNAGRFLKQYLLLVFVNQMASGLFRLIAATGRNIIIANTFGSFVLLLLFSLGGFVLSREDIKKWWIWVYWCSPLMYGQNAIMVNEFLGHSWDKILPNSTETLGVAVLKSRGFFPEAYWYWLGVGAMIGFILLFNFGFTLALTFLNRVYLYLSFYFFLDMRDRVLICCGEFAAFDKTQMLILEKPQRDDDDNRSGGSIQLSTRESSSGHRSPSGSEDEIRRRSSSSKSSYIKEAAIDSKKRGMVLPFEPYSINFDKITYSVNMPQEMKNQGVFDEKLVLLKGVSGSFRPGVLTALMGVSGAGKTTLMDVLAGRKTGGYISGNITISGYPKKQETFARISGYCEQNDIHSPHVTVYESLLYSAWLRLPPDVNSETQKMFIEEVMEIVELKPLRQALVGLPGVNGLSTEQRKRLTIAVELVANPSIIFMDEPTSGLDARAAAIVMRTVRNTVDTGRTVVCTIHQPSIDIFEAFDELVLLRRGGQEIYVGPLGRHSSHVIQYFEAIEGVNKIKDGYNPATWMLEVTTVAQELTLGVDFAKIYKNSDLYRRNKALVKDLSKPAPGSKDLHFDTQYSRSFLIQCIACLWKQHWSYWRNPPHTAVRFLFTTFIAFGYGTMFWDLGSKIKRQKDLFNAMGSMYAAVCFIGVQNAESVQPVVSVERTVFYRERAAGMYSALPYAIAQVLIEIPYIFAQAASYGVIVYAMIGFEWTAAKFFWYLFFMFFTLLSFNYYGMMAVAMTPNRHIAQILSGAFHGIFNLFSGFVIPRTRMPIWWRWYSWACPISWTLNGLVASQFGDIKDTLDTGEIVEEFLRDYFGFKHDFLGVVAAVNVGFSVLFAVVFIVSIMILLFIQETKLQSFDNRTIRSLGGSFLSRGVRVEAIDAGGGLIILWGEDIFLVKACISNRRCIIFAGILLRLNKKVVFCNVYAANVENERNELWDLIVDVEASLPSSRCRNNSKAAFSRSSREEDDEEALKWAALEKLPTFDRLRKGILTSSRGGGGSEIDVSNLGFQERKILIDRLENVAEVDNDKFLLKLKNRIDRVGIKLPKIEVRFEHLNVETEAYVGSRALPTFLNFHINIIEGFLNYLHIIPSRKEQLKILNNVSGIIKPSRLTLLLGPPGSGKTTLLLALAGKLDSTLKVSGGVTYNGHYMHEFVPQRTAAYISQHDVHIGELTVRETLAFSARCQGVGSRYEMLAELLRREKAANIKPDLDIDVFMKAAATEGQEVNVVTDYILKILGLEVCADTIVGDEMLRGISGGQRKRVTTGEMLVGPAKALFMDEISTGLDSSTTFQIVDSLRQYVHILNETALISLLQPTPETYNLFDDIILLSDGQIVYQGPREQVLDFFEDMGFKCPERKGVSDFLQEVTSRKDQQQYWARQNEPYRFVTVKKFAEAFQSFHVGRKLSEELGTPFDKKESHPAALTTKNYGVDKKELLKACISREYLLMKRNSFVYIFKLTQLTIMAMVSMSLFFQTNMHHESLSDGNIYTGALFFAVVMIMFNGFSELSMTIAKLSVFYKQRDLRFYPSWSYALPTWILKIPITFVEVAVWVLFTYYATGYDPNAGRFFKQYMLLVFVNQMASGLFRLIAATGRNIIVANTFGSFVLLLLFSLGGFVLTREDIKKWWIWVYWCSPLMYGQNAIMVNEFLGHSWDKILPNSTETLGVEVLKSRGFFPEAYWYWLGLGAMIGFILLFNFGFTMALTFLNPFDKAQMVIPEKPQRDDDDNRSGGAIQLSTRRNSSGHRSPSGDVVRFEDEIRRRSSSSKSSYIKEAAIDSKKRGMVLPFEPYLINFDKITYSVNMPQEMKNQGVFDEKLVLLKGVSGSFRPGVLTALMGVSGAGKTTLMDVLAGRKTGGYISGNITISGYPKKQETFARISGYCEQNDIHSPHVTVYESLLYSAWLRLPPDVNSETQKMFIEEVMEIVELKPLRQALVGLPGVNGLSTEQRKRLTIAVELVANPSIIFMDEPTSGLDARAAAIVMRTVRNTVDTGRTVVCTIHQPSIDIFEAFDELVLLRRGGQEIYVGPLGRHSSHVIQYFEAIEGVNKIKDGYNPATWMLEVTTVAQELTLGVDFAEIYKNSDLYRRNRALIKDLSKPAPGSKDLHFDTQYSQSFLIQCIACLWKQHLSYWRNPPYTAVRFLYTTFIALGYGTMFWDLGSKIKKQKDLFNAMGSMYAAVCFIGVQNAESVQPVVSVERTVFYRERAAGMYSALPYAIAQVLIEIPYIFAQAASYGVIVYAMIGFEWTAAKFFWYLFFMFFTLLSFNYYGMMAVAMTPNRHIAQILSGAFHGIFNLFSGFVIPRTRMPKWWRWYSWACPISWTLNGLVASQFGDIKDTLDTGEIVEEFLRDYFGFKHDFLGVVAAVNVGFSVLFAVVFIVSIMMFNFQKR</sequence>
<evidence type="ECO:0000256" key="5">
    <source>
        <dbReference type="ARBA" id="ARBA00022737"/>
    </source>
</evidence>
<accession>A0AAD9X2B0</accession>
<comment type="caution">
    <text evidence="13">The sequence shown here is derived from an EMBL/GenBank/DDBJ whole genome shotgun (WGS) entry which is preliminary data.</text>
</comment>
<feature type="compositionally biased region" description="Basic and acidic residues" evidence="10">
    <location>
        <begin position="2099"/>
        <end position="2108"/>
    </location>
</feature>
<dbReference type="GO" id="GO:0016887">
    <property type="term" value="F:ATP hydrolysis activity"/>
    <property type="evidence" value="ECO:0007669"/>
    <property type="project" value="InterPro"/>
</dbReference>
<feature type="transmembrane region" description="Helical" evidence="11">
    <location>
        <begin position="1093"/>
        <end position="1111"/>
    </location>
</feature>
<keyword evidence="7" id="KW-0067">ATP-binding</keyword>
<dbReference type="GO" id="GO:0140359">
    <property type="term" value="F:ABC-type transporter activity"/>
    <property type="evidence" value="ECO:0007669"/>
    <property type="project" value="InterPro"/>
</dbReference>
<evidence type="ECO:0000313" key="13">
    <source>
        <dbReference type="EMBL" id="KAK2651468.1"/>
    </source>
</evidence>
<feature type="transmembrane region" description="Helical" evidence="11">
    <location>
        <begin position="307"/>
        <end position="326"/>
    </location>
</feature>
<feature type="transmembrane region" description="Helical" evidence="11">
    <location>
        <begin position="2737"/>
        <end position="2763"/>
    </location>
</feature>
<feature type="transmembrane region" description="Helical" evidence="11">
    <location>
        <begin position="2603"/>
        <end position="2623"/>
    </location>
</feature>
<feature type="transmembrane region" description="Helical" evidence="11">
    <location>
        <begin position="1951"/>
        <end position="1970"/>
    </location>
</feature>
<evidence type="ECO:0000256" key="8">
    <source>
        <dbReference type="ARBA" id="ARBA00022989"/>
    </source>
</evidence>
<feature type="transmembrane region" description="Helical" evidence="11">
    <location>
        <begin position="1066"/>
        <end position="1086"/>
    </location>
</feature>
<protein>
    <recommendedName>
        <fullName evidence="12">ABC transporter domain-containing protein</fullName>
    </recommendedName>
</protein>
<dbReference type="InterPro" id="IPR034001">
    <property type="entry name" value="ABCG_PDR_1"/>
</dbReference>
<dbReference type="InterPro" id="IPR013525">
    <property type="entry name" value="ABC2_TM"/>
</dbReference>
<gene>
    <name evidence="13" type="ORF">Ddye_011324</name>
</gene>
<feature type="transmembrane region" description="Helical" evidence="11">
    <location>
        <begin position="500"/>
        <end position="527"/>
    </location>
</feature>
<feature type="transmembrane region" description="Helical" evidence="11">
    <location>
        <begin position="1010"/>
        <end position="1029"/>
    </location>
</feature>
<feature type="transmembrane region" description="Helical" evidence="11">
    <location>
        <begin position="2547"/>
        <end position="2566"/>
    </location>
</feature>
<dbReference type="Pfam" id="PF19055">
    <property type="entry name" value="ABC2_membrane_7"/>
    <property type="match status" value="1"/>
</dbReference>
<evidence type="ECO:0000256" key="7">
    <source>
        <dbReference type="ARBA" id="ARBA00022840"/>
    </source>
</evidence>
<feature type="region of interest" description="Disordered" evidence="10">
    <location>
        <begin position="567"/>
        <end position="608"/>
    </location>
</feature>
<evidence type="ECO:0000256" key="2">
    <source>
        <dbReference type="ARBA" id="ARBA00006012"/>
    </source>
</evidence>
<evidence type="ECO:0000256" key="3">
    <source>
        <dbReference type="ARBA" id="ARBA00022448"/>
    </source>
</evidence>
<evidence type="ECO:0000256" key="1">
    <source>
        <dbReference type="ARBA" id="ARBA00004141"/>
    </source>
</evidence>
<feature type="transmembrane region" description="Helical" evidence="11">
    <location>
        <begin position="358"/>
        <end position="380"/>
    </location>
</feature>
<feature type="region of interest" description="Disordered" evidence="10">
    <location>
        <begin position="2098"/>
        <end position="2131"/>
    </location>
</feature>
<feature type="transmembrane region" description="Helical" evidence="11">
    <location>
        <begin position="1200"/>
        <end position="1229"/>
    </location>
</feature>
<dbReference type="InterPro" id="IPR003439">
    <property type="entry name" value="ABC_transporter-like_ATP-bd"/>
</dbReference>
<dbReference type="GO" id="GO:0005524">
    <property type="term" value="F:ATP binding"/>
    <property type="evidence" value="ECO:0007669"/>
    <property type="project" value="UniProtKB-KW"/>
</dbReference>
<dbReference type="EMBL" id="JANJYI010000004">
    <property type="protein sequence ID" value="KAK2651468.1"/>
    <property type="molecule type" value="Genomic_DNA"/>
</dbReference>
<feature type="transmembrane region" description="Helical" evidence="11">
    <location>
        <begin position="1976"/>
        <end position="1998"/>
    </location>
</feature>
<feature type="transmembrane region" description="Helical" evidence="11">
    <location>
        <begin position="279"/>
        <end position="295"/>
    </location>
</feature>
<comment type="similarity">
    <text evidence="2">Belongs to the ABC transporter superfamily. ABCG family. PDR (TC 3.A.1.205) subfamily.</text>
</comment>
<dbReference type="InterPro" id="IPR034003">
    <property type="entry name" value="ABCG_PDR_2"/>
</dbReference>
<dbReference type="SMART" id="SM00382">
    <property type="entry name" value="AAA"/>
    <property type="match status" value="4"/>
</dbReference>
<feature type="transmembrane region" description="Helical" evidence="11">
    <location>
        <begin position="2691"/>
        <end position="2710"/>
    </location>
</feature>
<dbReference type="Pfam" id="PF08370">
    <property type="entry name" value="PDR_assoc"/>
    <property type="match status" value="2"/>
</dbReference>
<dbReference type="Pfam" id="PF01061">
    <property type="entry name" value="ABC2_membrane"/>
    <property type="match status" value="4"/>
</dbReference>
<dbReference type="GO" id="GO:0016020">
    <property type="term" value="C:membrane"/>
    <property type="evidence" value="ECO:0007669"/>
    <property type="project" value="UniProtKB-SubCell"/>
</dbReference>
<dbReference type="Proteomes" id="UP001280121">
    <property type="component" value="Unassembled WGS sequence"/>
</dbReference>
<feature type="transmembrane region" description="Helical" evidence="11">
    <location>
        <begin position="2059"/>
        <end position="2086"/>
    </location>
</feature>
<evidence type="ECO:0000256" key="6">
    <source>
        <dbReference type="ARBA" id="ARBA00022741"/>
    </source>
</evidence>
<feature type="transmembrane region" description="Helical" evidence="11">
    <location>
        <begin position="1123"/>
        <end position="1143"/>
    </location>
</feature>
<reference evidence="13" key="1">
    <citation type="journal article" date="2023" name="Plant J.">
        <title>Genome sequences and population genomics provide insights into the demographic history, inbreeding, and mutation load of two 'living fossil' tree species of Dipteronia.</title>
        <authorList>
            <person name="Feng Y."/>
            <person name="Comes H.P."/>
            <person name="Chen J."/>
            <person name="Zhu S."/>
            <person name="Lu R."/>
            <person name="Zhang X."/>
            <person name="Li P."/>
            <person name="Qiu J."/>
            <person name="Olsen K.M."/>
            <person name="Qiu Y."/>
        </authorList>
    </citation>
    <scope>NUCLEOTIDE SEQUENCE</scope>
    <source>
        <strain evidence="13">KIB01</strain>
    </source>
</reference>
<keyword evidence="14" id="KW-1185">Reference proteome</keyword>
<feature type="transmembrane region" description="Helical" evidence="11">
    <location>
        <begin position="1833"/>
        <end position="1854"/>
    </location>
</feature>
<evidence type="ECO:0000256" key="9">
    <source>
        <dbReference type="ARBA" id="ARBA00023136"/>
    </source>
</evidence>
<dbReference type="Pfam" id="PF14510">
    <property type="entry name" value="ABC_trans_N"/>
    <property type="match status" value="2"/>
</dbReference>
<feature type="transmembrane region" description="Helical" evidence="11">
    <location>
        <begin position="2630"/>
        <end position="2648"/>
    </location>
</feature>
<dbReference type="Pfam" id="PF00005">
    <property type="entry name" value="ABC_tran"/>
    <property type="match status" value="4"/>
</dbReference>
<evidence type="ECO:0000256" key="10">
    <source>
        <dbReference type="SAM" id="MobiDB-lite"/>
    </source>
</evidence>
<dbReference type="FunFam" id="3.40.50.300:FF:000179">
    <property type="entry name" value="ABC transporter G family member 34"/>
    <property type="match status" value="1"/>
</dbReference>
<feature type="domain" description="ABC transporter" evidence="12">
    <location>
        <begin position="2171"/>
        <end position="2424"/>
    </location>
</feature>
<name>A0AAD9X2B0_9ROSI</name>
<dbReference type="Gene3D" id="3.40.50.300">
    <property type="entry name" value="P-loop containing nucleotide triphosphate hydrolases"/>
    <property type="match status" value="4"/>
</dbReference>
<dbReference type="InterPro" id="IPR029481">
    <property type="entry name" value="ABC_trans_N"/>
</dbReference>
<evidence type="ECO:0000259" key="12">
    <source>
        <dbReference type="PROSITE" id="PS50893"/>
    </source>
</evidence>
<feature type="transmembrane region" description="Helical" evidence="11">
    <location>
        <begin position="2660"/>
        <end position="2679"/>
    </location>
</feature>
<feature type="domain" description="ABC transporter" evidence="12">
    <location>
        <begin position="1464"/>
        <end position="1737"/>
    </location>
</feature>
<dbReference type="InterPro" id="IPR043926">
    <property type="entry name" value="ABCG_dom"/>
</dbReference>
<feature type="transmembrane region" description="Helical" evidence="11">
    <location>
        <begin position="980"/>
        <end position="998"/>
    </location>
</feature>
<feature type="transmembrane region" description="Helical" evidence="11">
    <location>
        <begin position="1866"/>
        <end position="1885"/>
    </location>
</feature>
<evidence type="ECO:0000256" key="4">
    <source>
        <dbReference type="ARBA" id="ARBA00022692"/>
    </source>
</evidence>
<keyword evidence="9 11" id="KW-0472">Membrane</keyword>
<dbReference type="FunFam" id="3.40.50.300:FF:003848">
    <property type="entry name" value="Pleiotropic drug resistance 12 isoform 3"/>
    <property type="match status" value="1"/>
</dbReference>
<organism evidence="13 14">
    <name type="scientific">Dipteronia dyeriana</name>
    <dbReference type="NCBI Taxonomy" id="168575"/>
    <lineage>
        <taxon>Eukaryota</taxon>
        <taxon>Viridiplantae</taxon>
        <taxon>Streptophyta</taxon>
        <taxon>Embryophyta</taxon>
        <taxon>Tracheophyta</taxon>
        <taxon>Spermatophyta</taxon>
        <taxon>Magnoliopsida</taxon>
        <taxon>eudicotyledons</taxon>
        <taxon>Gunneridae</taxon>
        <taxon>Pentapetalae</taxon>
        <taxon>rosids</taxon>
        <taxon>malvids</taxon>
        <taxon>Sapindales</taxon>
        <taxon>Sapindaceae</taxon>
        <taxon>Hippocastanoideae</taxon>
        <taxon>Acereae</taxon>
        <taxon>Dipteronia</taxon>
    </lineage>
</organism>
<proteinExistence type="inferred from homology"/>
<keyword evidence="6" id="KW-0547">Nucleotide-binding</keyword>
<dbReference type="PANTHER" id="PTHR48040">
    <property type="entry name" value="PLEIOTROPIC DRUG RESISTANCE PROTEIN 1-LIKE ISOFORM X1"/>
    <property type="match status" value="1"/>
</dbReference>
<keyword evidence="8 11" id="KW-1133">Transmembrane helix</keyword>
<keyword evidence="5" id="KW-0677">Repeat</keyword>
<feature type="transmembrane region" description="Helical" evidence="11">
    <location>
        <begin position="2517"/>
        <end position="2535"/>
    </location>
</feature>